<feature type="transmembrane region" description="Helical" evidence="11">
    <location>
        <begin position="612"/>
        <end position="633"/>
    </location>
</feature>
<feature type="transmembrane region" description="Helical" evidence="11">
    <location>
        <begin position="260"/>
        <end position="279"/>
    </location>
</feature>
<keyword evidence="5" id="KW-0479">Metal-binding</keyword>
<dbReference type="RefSeq" id="WP_167925523.1">
    <property type="nucleotide sequence ID" value="NZ_JAATVY010000007.1"/>
</dbReference>
<feature type="domain" description="Peptidase M48" evidence="12">
    <location>
        <begin position="139"/>
        <end position="344"/>
    </location>
</feature>
<feature type="transmembrane region" description="Helical" evidence="11">
    <location>
        <begin position="561"/>
        <end position="578"/>
    </location>
</feature>
<organism evidence="13 14">
    <name type="scientific">Planosporangium thailandense</name>
    <dbReference type="NCBI Taxonomy" id="765197"/>
    <lineage>
        <taxon>Bacteria</taxon>
        <taxon>Bacillati</taxon>
        <taxon>Actinomycetota</taxon>
        <taxon>Actinomycetes</taxon>
        <taxon>Micromonosporales</taxon>
        <taxon>Micromonosporaceae</taxon>
        <taxon>Planosporangium</taxon>
    </lineage>
</organism>
<evidence type="ECO:0000256" key="11">
    <source>
        <dbReference type="SAM" id="Phobius"/>
    </source>
</evidence>
<evidence type="ECO:0000313" key="14">
    <source>
        <dbReference type="Proteomes" id="UP000722989"/>
    </source>
</evidence>
<feature type="transmembrane region" description="Helical" evidence="11">
    <location>
        <begin position="645"/>
        <end position="673"/>
    </location>
</feature>
<evidence type="ECO:0000256" key="9">
    <source>
        <dbReference type="ARBA" id="ARBA00023049"/>
    </source>
</evidence>
<comment type="caution">
    <text evidence="13">The sequence shown here is derived from an EMBL/GenBank/DDBJ whole genome shotgun (WGS) entry which is preliminary data.</text>
</comment>
<keyword evidence="2" id="KW-1003">Cell membrane</keyword>
<keyword evidence="3" id="KW-0645">Protease</keyword>
<feature type="transmembrane region" description="Helical" evidence="11">
    <location>
        <begin position="218"/>
        <end position="240"/>
    </location>
</feature>
<dbReference type="Gene3D" id="3.30.2010.10">
    <property type="entry name" value="Metalloproteases ('zincins'), catalytic domain"/>
    <property type="match status" value="1"/>
</dbReference>
<proteinExistence type="predicted"/>
<reference evidence="13 14" key="1">
    <citation type="submission" date="2020-03" db="EMBL/GenBank/DDBJ databases">
        <title>WGS of the type strain of Planosporangium spp.</title>
        <authorList>
            <person name="Thawai C."/>
        </authorList>
    </citation>
    <scope>NUCLEOTIDE SEQUENCE [LARGE SCALE GENOMIC DNA]</scope>
    <source>
        <strain evidence="13 14">TBRC 5610</strain>
    </source>
</reference>
<keyword evidence="10 11" id="KW-0472">Membrane</keyword>
<evidence type="ECO:0000256" key="5">
    <source>
        <dbReference type="ARBA" id="ARBA00022723"/>
    </source>
</evidence>
<feature type="transmembrane region" description="Helical" evidence="11">
    <location>
        <begin position="731"/>
        <end position="754"/>
    </location>
</feature>
<feature type="transmembrane region" description="Helical" evidence="11">
    <location>
        <begin position="422"/>
        <end position="441"/>
    </location>
</feature>
<dbReference type="PANTHER" id="PTHR43221">
    <property type="entry name" value="PROTEASE HTPX"/>
    <property type="match status" value="1"/>
</dbReference>
<evidence type="ECO:0000256" key="3">
    <source>
        <dbReference type="ARBA" id="ARBA00022670"/>
    </source>
</evidence>
<accession>A0ABX0XX52</accession>
<keyword evidence="8 11" id="KW-1133">Transmembrane helix</keyword>
<dbReference type="Pfam" id="PF01435">
    <property type="entry name" value="Peptidase_M48"/>
    <property type="match status" value="1"/>
</dbReference>
<evidence type="ECO:0000313" key="13">
    <source>
        <dbReference type="EMBL" id="NJC70621.1"/>
    </source>
</evidence>
<evidence type="ECO:0000256" key="6">
    <source>
        <dbReference type="ARBA" id="ARBA00022801"/>
    </source>
</evidence>
<feature type="transmembrane region" description="Helical" evidence="11">
    <location>
        <begin position="453"/>
        <end position="472"/>
    </location>
</feature>
<evidence type="ECO:0000256" key="1">
    <source>
        <dbReference type="ARBA" id="ARBA00001947"/>
    </source>
</evidence>
<dbReference type="GO" id="GO:0008237">
    <property type="term" value="F:metallopeptidase activity"/>
    <property type="evidence" value="ECO:0007669"/>
    <property type="project" value="UniProtKB-KW"/>
</dbReference>
<dbReference type="InterPro" id="IPR050083">
    <property type="entry name" value="HtpX_protease"/>
</dbReference>
<evidence type="ECO:0000256" key="4">
    <source>
        <dbReference type="ARBA" id="ARBA00022692"/>
    </source>
</evidence>
<evidence type="ECO:0000256" key="7">
    <source>
        <dbReference type="ARBA" id="ARBA00022833"/>
    </source>
</evidence>
<keyword evidence="14" id="KW-1185">Reference proteome</keyword>
<evidence type="ECO:0000259" key="12">
    <source>
        <dbReference type="Pfam" id="PF01435"/>
    </source>
</evidence>
<feature type="transmembrane region" description="Helical" evidence="11">
    <location>
        <begin position="348"/>
        <end position="367"/>
    </location>
</feature>
<keyword evidence="6" id="KW-0378">Hydrolase</keyword>
<feature type="transmembrane region" description="Helical" evidence="11">
    <location>
        <begin position="785"/>
        <end position="803"/>
    </location>
</feature>
<dbReference type="InterPro" id="IPR001915">
    <property type="entry name" value="Peptidase_M48"/>
</dbReference>
<dbReference type="Proteomes" id="UP000722989">
    <property type="component" value="Unassembled WGS sequence"/>
</dbReference>
<feature type="transmembrane region" description="Helical" evidence="11">
    <location>
        <begin position="680"/>
        <end position="701"/>
    </location>
</feature>
<evidence type="ECO:0000256" key="10">
    <source>
        <dbReference type="ARBA" id="ARBA00023136"/>
    </source>
</evidence>
<keyword evidence="7" id="KW-0862">Zinc</keyword>
<keyword evidence="9 13" id="KW-0482">Metalloprotease</keyword>
<protein>
    <submittedName>
        <fullName evidence="13">M48 family metalloprotease</fullName>
    </submittedName>
</protein>
<sequence length="959" mass="102145">MSGPTAGPVRAGGNVDERVLGAGTGLRFVLLLVLFLTSSATVASMIADSVVDPHHYGVGCALAAGLNPDDDYLGITLSTVRAGDAYRACLDRFVPSASMWTPLVVLGALVVAAVALYWLLPSWKGRRSRVVPVDAVDGQGELRALLDELVTVAGLPRAPRFVIAPAASTASAVVFGRLRRYSVCLHGGLVARRRSDPEGFRAVVLHELAHIRNRDVDITYATVAVWRVFLVTVLPAYLVWAALDLKASRASTVLGPAERLGTGHNLVLSAVMIAFVYLARSDILRTRETYADLDALAGGADAGSWLRGVHQHTQPGRARKAFASFAALWRTHPPWDRRAASLADTRELFRPHALTLFVAGATATIAADQTSSLLRTYDVGWAVRPLAGLLAGLIAAIPGVALWRAVARAVLTGDRVPSGLRVGWWLGVGLAVGELLTSNTSGSTRLLPSHPEVFAVLIVLAVGTMGWTAQYAELSVRSWQGRTLRPALLIGLAATWAVFALWYAWWQTEGQIFVLGSAFSESGIRQALERDLPGSVPGHQGALSAIAVALPVLLPLGTDPLVMWAAAVLWLLPLLVWARRPATSAPEWARRALRDVPEIPLGGERPPSLRRILAVAGIGTLVCWSGAAGVMAYMHTWQPPVDRRFGTYLLVFLAWLLIAVTCGSVAAAVLAAVVVRRLPLLAALVAAGTAALFGLAGVFLLGSSDGCLGPLNTLGSTCHWLPMRIWPSIEVLLPLVLGLGIFASAGSALLALGVKRALRPLRQTAARAAGQVETAGRDRLVTRRLWVAAICLAVVVLSTAVSLPSGAEPTTRTSLTRNQLVPGAAIGPVSPQVLSLQTDAWLRLGGMDLAVRFHGDLLEILTALEDDAALTDRDFAATRIRPGCRDVAQVADGFHAYFPVPDPQARQRWERLLAQADRAAADCQRAIDDGDYSLFVSSMNTFVDVSGSTPDVFRSIRGR</sequence>
<dbReference type="PANTHER" id="PTHR43221:SF2">
    <property type="entry name" value="PROTEASE HTPX HOMOLOG"/>
    <property type="match status" value="1"/>
</dbReference>
<feature type="transmembrane region" description="Helical" evidence="11">
    <location>
        <begin position="100"/>
        <end position="120"/>
    </location>
</feature>
<feature type="transmembrane region" description="Helical" evidence="11">
    <location>
        <begin position="387"/>
        <end position="410"/>
    </location>
</feature>
<evidence type="ECO:0000256" key="8">
    <source>
        <dbReference type="ARBA" id="ARBA00022989"/>
    </source>
</evidence>
<feature type="transmembrane region" description="Helical" evidence="11">
    <location>
        <begin position="484"/>
        <end position="505"/>
    </location>
</feature>
<comment type="cofactor">
    <cofactor evidence="1">
        <name>Zn(2+)</name>
        <dbReference type="ChEBI" id="CHEBI:29105"/>
    </cofactor>
</comment>
<keyword evidence="4 11" id="KW-0812">Transmembrane</keyword>
<evidence type="ECO:0000256" key="2">
    <source>
        <dbReference type="ARBA" id="ARBA00022475"/>
    </source>
</evidence>
<dbReference type="EMBL" id="JAATVY010000007">
    <property type="protein sequence ID" value="NJC70621.1"/>
    <property type="molecule type" value="Genomic_DNA"/>
</dbReference>
<name>A0ABX0XX52_9ACTN</name>
<feature type="transmembrane region" description="Helical" evidence="11">
    <location>
        <begin position="28"/>
        <end position="47"/>
    </location>
</feature>
<gene>
    <name evidence="13" type="ORF">HC031_12985</name>
</gene>